<organism evidence="1 2">
    <name type="scientific">Dokdonia pacifica</name>
    <dbReference type="NCBI Taxonomy" id="1627892"/>
    <lineage>
        <taxon>Bacteria</taxon>
        <taxon>Pseudomonadati</taxon>
        <taxon>Bacteroidota</taxon>
        <taxon>Flavobacteriia</taxon>
        <taxon>Flavobacteriales</taxon>
        <taxon>Flavobacteriaceae</taxon>
        <taxon>Dokdonia</taxon>
    </lineage>
</organism>
<name>A0A239BLT2_9FLAO</name>
<keyword evidence="2" id="KW-1185">Reference proteome</keyword>
<sequence length="445" mass="48331">MKASITTLKSMFQRGDKPTEKDFEDLIDSFLHKDEGTAIKSINLDASGNLVFDFSDGTKEVIKQLPDEIPISSIVGLQNELNSKITNDAGRQLSSEDFTPALKLKLEGLENYEHPPTHRIDEIEDLQPSLDGKVSTTANETIAGQKVFSEIVELINGLKISNFSGSGLRNLVVQADGTVDVKAIATDLFVGNTTFDDTTKILTLELVNGSTIDVDLSSLEEDLTGLRTNIAALEATTASLQSAKLDKGGYAGTAQDLDTIKRDKSSFSKSITDVSGNLELQGDQEAPGASRYYGTNGEGVKGYHEIEPIYFNVTNIFLGGSSNNTGDQEFFVDLSSYGVLKSGHQLELNNIEFRGDFSGTNEFVDVALNTTTGDKIRIGEAGGRDSSQWQSALGIGDGGIVDIIQLPTEEIGFTIYVSPTSAINFRPRGMRNWWELRADVQFKII</sequence>
<dbReference type="OrthoDB" id="6315383at2"/>
<evidence type="ECO:0000313" key="2">
    <source>
        <dbReference type="Proteomes" id="UP000198379"/>
    </source>
</evidence>
<accession>A0A239BLT2</accession>
<dbReference type="EMBL" id="FZNY01000006">
    <property type="protein sequence ID" value="SNS08351.1"/>
    <property type="molecule type" value="Genomic_DNA"/>
</dbReference>
<proteinExistence type="predicted"/>
<dbReference type="RefSeq" id="WP_089372854.1">
    <property type="nucleotide sequence ID" value="NZ_BMEP01000005.1"/>
</dbReference>
<dbReference type="Proteomes" id="UP000198379">
    <property type="component" value="Unassembled WGS sequence"/>
</dbReference>
<gene>
    <name evidence="1" type="ORF">SAMN06265376_106247</name>
</gene>
<dbReference type="AlphaFoldDB" id="A0A239BLT2"/>
<reference evidence="1 2" key="1">
    <citation type="submission" date="2017-06" db="EMBL/GenBank/DDBJ databases">
        <authorList>
            <person name="Kim H.J."/>
            <person name="Triplett B.A."/>
        </authorList>
    </citation>
    <scope>NUCLEOTIDE SEQUENCE [LARGE SCALE GENOMIC DNA]</scope>
    <source>
        <strain evidence="1 2">DSM 25597</strain>
    </source>
</reference>
<protein>
    <submittedName>
        <fullName evidence="1">Uncharacterized protein</fullName>
    </submittedName>
</protein>
<evidence type="ECO:0000313" key="1">
    <source>
        <dbReference type="EMBL" id="SNS08351.1"/>
    </source>
</evidence>